<dbReference type="GO" id="GO:0009073">
    <property type="term" value="P:aromatic amino acid family biosynthetic process"/>
    <property type="evidence" value="ECO:0007669"/>
    <property type="project" value="UniProtKB-KW"/>
</dbReference>
<dbReference type="InterPro" id="IPR006264">
    <property type="entry name" value="EPSP_synthase"/>
</dbReference>
<comment type="pathway">
    <text evidence="1 8">Metabolic intermediate biosynthesis; chorismate biosynthesis; chorismate from D-erythrose 4-phosphate and phosphoenolpyruvate: step 6/7.</text>
</comment>
<dbReference type="UniPathway" id="UPA00053">
    <property type="reaction ID" value="UER00089"/>
</dbReference>
<feature type="binding site" evidence="8">
    <location>
        <position position="121"/>
    </location>
    <ligand>
        <name>phosphoenolpyruvate</name>
        <dbReference type="ChEBI" id="CHEBI:58702"/>
    </ligand>
</feature>
<comment type="similarity">
    <text evidence="2 8">Belongs to the EPSP synthase family.</text>
</comment>
<comment type="catalytic activity">
    <reaction evidence="7">
        <text>3-phosphoshikimate + phosphoenolpyruvate = 5-O-(1-carboxyvinyl)-3-phosphoshikimate + phosphate</text>
        <dbReference type="Rhea" id="RHEA:21256"/>
        <dbReference type="ChEBI" id="CHEBI:43474"/>
        <dbReference type="ChEBI" id="CHEBI:57701"/>
        <dbReference type="ChEBI" id="CHEBI:58702"/>
        <dbReference type="ChEBI" id="CHEBI:145989"/>
        <dbReference type="EC" id="2.5.1.19"/>
    </reaction>
    <physiologicalReaction direction="left-to-right" evidence="7">
        <dbReference type="Rhea" id="RHEA:21257"/>
    </physiologicalReaction>
</comment>
<dbReference type="GO" id="GO:0003866">
    <property type="term" value="F:3-phosphoshikimate 1-carboxyvinyltransferase activity"/>
    <property type="evidence" value="ECO:0007669"/>
    <property type="project" value="UniProtKB-UniRule"/>
</dbReference>
<evidence type="ECO:0000256" key="1">
    <source>
        <dbReference type="ARBA" id="ARBA00004811"/>
    </source>
</evidence>
<evidence type="ECO:0000259" key="10">
    <source>
        <dbReference type="Pfam" id="PF00275"/>
    </source>
</evidence>
<dbReference type="NCBIfam" id="TIGR01356">
    <property type="entry name" value="aroA"/>
    <property type="match status" value="1"/>
</dbReference>
<protein>
    <recommendedName>
        <fullName evidence="8">3-phosphoshikimate 1-carboxyvinyltransferase</fullName>
        <ecNumber evidence="8">2.5.1.19</ecNumber>
    </recommendedName>
    <alternativeName>
        <fullName evidence="8">5-enolpyruvylshikimate-3-phosphate synthase</fullName>
        <shortName evidence="8">EPSP synthase</shortName>
        <shortName evidence="8">EPSPS</shortName>
    </alternativeName>
</protein>
<dbReference type="PANTHER" id="PTHR21090:SF5">
    <property type="entry name" value="PENTAFUNCTIONAL AROM POLYPEPTIDE"/>
    <property type="match status" value="1"/>
</dbReference>
<sequence>MTETSWTAPTATGPIHGTVRLPGSKSMTARALVLAAASVDASTLRRPLSARDTDLMAAALRGLGAQVTVEDELWTIRPRPPRGPAHIDVGLAGTIMRFLPPFAALADGDITFDGDPYARRRPLKPLLDALRSLGVKVTGDGLPLTVHGTGRVRGGEVTIDASLSSQFVSGLLLAATDFDEGVVVRHVGPPVPSAPHLKMTIQMLRDAGAGVDDSVPNVWRVEPGKLAGRAWNIEPDLSNAAPFLAAALVTGGEVKVLDWPRSTTQPGDQLRILLGQMGGSWTLDTDGLTFRGTGNLRGIDADLSQVGELTPVIAALCALADSPSHLRGIGHIRNHETDRLAALARELSKVGAQVDETEDGLAITPGKPSGAVFETYDDHRLAHAAAVIGLRVEGIELTDVSCTSKTMPEFPQLWTGLLKGQNS</sequence>
<dbReference type="GO" id="GO:0009423">
    <property type="term" value="P:chorismate biosynthetic process"/>
    <property type="evidence" value="ECO:0007669"/>
    <property type="project" value="UniProtKB-UniRule"/>
</dbReference>
<dbReference type="PIRSF" id="PIRSF000505">
    <property type="entry name" value="EPSPS"/>
    <property type="match status" value="1"/>
</dbReference>
<dbReference type="InterPro" id="IPR001986">
    <property type="entry name" value="Enolpyruvate_Tfrase_dom"/>
</dbReference>
<evidence type="ECO:0000313" key="11">
    <source>
        <dbReference type="EMBL" id="MBG6138720.1"/>
    </source>
</evidence>
<feature type="active site" description="Proton acceptor" evidence="8">
    <location>
        <position position="308"/>
    </location>
</feature>
<evidence type="ECO:0000313" key="12">
    <source>
        <dbReference type="Proteomes" id="UP000622552"/>
    </source>
</evidence>
<feature type="binding site" evidence="8">
    <location>
        <position position="25"/>
    </location>
    <ligand>
        <name>3-phosphoshikimate</name>
        <dbReference type="ChEBI" id="CHEBI:145989"/>
    </ligand>
</feature>
<feature type="compositionally biased region" description="Polar residues" evidence="9">
    <location>
        <begin position="1"/>
        <end position="10"/>
    </location>
</feature>
<feature type="region of interest" description="Disordered" evidence="9">
    <location>
        <begin position="1"/>
        <end position="20"/>
    </location>
</feature>
<dbReference type="HAMAP" id="MF_00210">
    <property type="entry name" value="EPSP_synth"/>
    <property type="match status" value="1"/>
</dbReference>
<evidence type="ECO:0000256" key="4">
    <source>
        <dbReference type="ARBA" id="ARBA00022605"/>
    </source>
</evidence>
<dbReference type="AlphaFoldDB" id="A0A8J7KHM5"/>
<feature type="domain" description="Enolpyruvate transferase" evidence="10">
    <location>
        <begin position="11"/>
        <end position="412"/>
    </location>
</feature>
<feature type="binding site" evidence="8">
    <location>
        <position position="26"/>
    </location>
    <ligand>
        <name>3-phosphoshikimate</name>
        <dbReference type="ChEBI" id="CHEBI:145989"/>
    </ligand>
</feature>
<comment type="caution">
    <text evidence="8">Lacks conserved residue(s) required for the propagation of feature annotation.</text>
</comment>
<feature type="binding site" evidence="8">
    <location>
        <position position="193"/>
    </location>
    <ligand>
        <name>3-phosphoshikimate</name>
        <dbReference type="ChEBI" id="CHEBI:145989"/>
    </ligand>
</feature>
<evidence type="ECO:0000256" key="8">
    <source>
        <dbReference type="HAMAP-Rule" id="MF_00210"/>
    </source>
</evidence>
<dbReference type="EC" id="2.5.1.19" evidence="8"/>
<comment type="subcellular location">
    <subcellularLocation>
        <location evidence="8">Cytoplasm</location>
    </subcellularLocation>
</comment>
<dbReference type="CDD" id="cd01556">
    <property type="entry name" value="EPSP_synthase"/>
    <property type="match status" value="1"/>
</dbReference>
<evidence type="ECO:0000256" key="2">
    <source>
        <dbReference type="ARBA" id="ARBA00009948"/>
    </source>
</evidence>
<feature type="binding site" evidence="8">
    <location>
        <position position="339"/>
    </location>
    <ligand>
        <name>phosphoenolpyruvate</name>
        <dbReference type="ChEBI" id="CHEBI:58702"/>
    </ligand>
</feature>
<feature type="binding site" evidence="8">
    <location>
        <position position="30"/>
    </location>
    <ligand>
        <name>3-phosphoshikimate</name>
        <dbReference type="ChEBI" id="CHEBI:145989"/>
    </ligand>
</feature>
<feature type="binding site" evidence="8">
    <location>
        <position position="335"/>
    </location>
    <ligand>
        <name>3-phosphoshikimate</name>
        <dbReference type="ChEBI" id="CHEBI:145989"/>
    </ligand>
</feature>
<dbReference type="Proteomes" id="UP000622552">
    <property type="component" value="Unassembled WGS sequence"/>
</dbReference>
<feature type="binding site" evidence="8">
    <location>
        <position position="166"/>
    </location>
    <ligand>
        <name>phosphoenolpyruvate</name>
        <dbReference type="ChEBI" id="CHEBI:58702"/>
    </ligand>
</feature>
<feature type="binding site" evidence="8">
    <location>
        <position position="166"/>
    </location>
    <ligand>
        <name>3-phosphoshikimate</name>
        <dbReference type="ChEBI" id="CHEBI:145989"/>
    </ligand>
</feature>
<feature type="binding site" evidence="8">
    <location>
        <position position="405"/>
    </location>
    <ligand>
        <name>phosphoenolpyruvate</name>
        <dbReference type="ChEBI" id="CHEBI:58702"/>
    </ligand>
</feature>
<reference evidence="11" key="1">
    <citation type="submission" date="2020-11" db="EMBL/GenBank/DDBJ databases">
        <title>Sequencing the genomes of 1000 actinobacteria strains.</title>
        <authorList>
            <person name="Klenk H.-P."/>
        </authorList>
    </citation>
    <scope>NUCLEOTIDE SEQUENCE</scope>
    <source>
        <strain evidence="11">DSM 45356</strain>
    </source>
</reference>
<dbReference type="FunFam" id="3.65.10.10:FF:000011">
    <property type="entry name" value="3-phosphoshikimate 1-carboxyvinyltransferase"/>
    <property type="match status" value="1"/>
</dbReference>
<dbReference type="RefSeq" id="WP_233472906.1">
    <property type="nucleotide sequence ID" value="NZ_BONS01000009.1"/>
</dbReference>
<dbReference type="InterPro" id="IPR036968">
    <property type="entry name" value="Enolpyruvate_Tfrase_sf"/>
</dbReference>
<dbReference type="InterPro" id="IPR023193">
    <property type="entry name" value="EPSP_synthase_CS"/>
</dbReference>
<dbReference type="PROSITE" id="PS00885">
    <property type="entry name" value="EPSP_SYNTHASE_2"/>
    <property type="match status" value="1"/>
</dbReference>
<feature type="binding site" evidence="8">
    <location>
        <position position="165"/>
    </location>
    <ligand>
        <name>3-phosphoshikimate</name>
        <dbReference type="ChEBI" id="CHEBI:145989"/>
    </ligand>
</feature>
<gene>
    <name evidence="8" type="primary">aroA</name>
    <name evidence="11" type="ORF">IW245_004914</name>
</gene>
<dbReference type="PANTHER" id="PTHR21090">
    <property type="entry name" value="AROM/DEHYDROQUINATE SYNTHASE"/>
    <property type="match status" value="1"/>
</dbReference>
<keyword evidence="12" id="KW-1185">Reference proteome</keyword>
<evidence type="ECO:0000256" key="5">
    <source>
        <dbReference type="ARBA" id="ARBA00022679"/>
    </source>
</evidence>
<dbReference type="Gene3D" id="3.65.10.10">
    <property type="entry name" value="Enolpyruvate transferase domain"/>
    <property type="match status" value="2"/>
</dbReference>
<dbReference type="GO" id="GO:0008652">
    <property type="term" value="P:amino acid biosynthetic process"/>
    <property type="evidence" value="ECO:0007669"/>
    <property type="project" value="UniProtKB-KW"/>
</dbReference>
<dbReference type="EMBL" id="JADOUF010000001">
    <property type="protein sequence ID" value="MBG6138720.1"/>
    <property type="molecule type" value="Genomic_DNA"/>
</dbReference>
<keyword evidence="4 8" id="KW-0028">Amino-acid biosynthesis</keyword>
<evidence type="ECO:0000256" key="3">
    <source>
        <dbReference type="ARBA" id="ARBA00022490"/>
    </source>
</evidence>
<evidence type="ECO:0000256" key="7">
    <source>
        <dbReference type="ARBA" id="ARBA00044633"/>
    </source>
</evidence>
<dbReference type="Pfam" id="PF00275">
    <property type="entry name" value="EPSP_synthase"/>
    <property type="match status" value="1"/>
</dbReference>
<keyword evidence="3 8" id="KW-0963">Cytoplasm</keyword>
<comment type="subunit">
    <text evidence="8">Monomer.</text>
</comment>
<proteinExistence type="inferred from homology"/>
<comment type="caution">
    <text evidence="11">The sequence shown here is derived from an EMBL/GenBank/DDBJ whole genome shotgun (WGS) entry which is preliminary data.</text>
</comment>
<accession>A0A8J7KHM5</accession>
<evidence type="ECO:0000256" key="6">
    <source>
        <dbReference type="ARBA" id="ARBA00023141"/>
    </source>
</evidence>
<organism evidence="11 12">
    <name type="scientific">Longispora fulva</name>
    <dbReference type="NCBI Taxonomy" id="619741"/>
    <lineage>
        <taxon>Bacteria</taxon>
        <taxon>Bacillati</taxon>
        <taxon>Actinomycetota</taxon>
        <taxon>Actinomycetes</taxon>
        <taxon>Micromonosporales</taxon>
        <taxon>Micromonosporaceae</taxon>
        <taxon>Longispora</taxon>
    </lineage>
</organism>
<keyword evidence="6 8" id="KW-0057">Aromatic amino acid biosynthesis</keyword>
<dbReference type="SUPFAM" id="SSF55205">
    <property type="entry name" value="EPT/RTPC-like"/>
    <property type="match status" value="1"/>
</dbReference>
<evidence type="ECO:0000256" key="9">
    <source>
        <dbReference type="SAM" id="MobiDB-lite"/>
    </source>
</evidence>
<keyword evidence="5 8" id="KW-0808">Transferase</keyword>
<dbReference type="FunFam" id="3.65.10.10:FF:000010">
    <property type="entry name" value="3-phosphoshikimate 1-carboxyvinyltransferase"/>
    <property type="match status" value="1"/>
</dbReference>
<name>A0A8J7KHM5_9ACTN</name>
<dbReference type="GO" id="GO:0005737">
    <property type="term" value="C:cytoplasm"/>
    <property type="evidence" value="ECO:0007669"/>
    <property type="project" value="UniProtKB-SubCell"/>
</dbReference>
<comment type="function">
    <text evidence="8">Catalyzes the transfer of the enolpyruvyl moiety of phosphoenolpyruvate (PEP) to the 5-hydroxyl of shikimate-3-phosphate (S3P) to produce enolpyruvyl shikimate-3-phosphate and inorganic phosphate.</text>
</comment>
<dbReference type="InterPro" id="IPR013792">
    <property type="entry name" value="RNA3'P_cycl/enolpyr_Trfase_a/b"/>
</dbReference>
<feature type="binding site" evidence="8">
    <location>
        <position position="25"/>
    </location>
    <ligand>
        <name>phosphoenolpyruvate</name>
        <dbReference type="ChEBI" id="CHEBI:58702"/>
    </ligand>
</feature>
<feature type="binding site" evidence="8">
    <location>
        <position position="164"/>
    </location>
    <ligand>
        <name>3-phosphoshikimate</name>
        <dbReference type="ChEBI" id="CHEBI:145989"/>
    </ligand>
</feature>
<feature type="binding site" evidence="8">
    <location>
        <position position="93"/>
    </location>
    <ligand>
        <name>phosphoenolpyruvate</name>
        <dbReference type="ChEBI" id="CHEBI:58702"/>
    </ligand>
</feature>
<feature type="binding site" evidence="8">
    <location>
        <position position="308"/>
    </location>
    <ligand>
        <name>3-phosphoshikimate</name>
        <dbReference type="ChEBI" id="CHEBI:145989"/>
    </ligand>
</feature>
<feature type="binding site" evidence="8">
    <location>
        <position position="380"/>
    </location>
    <ligand>
        <name>phosphoenolpyruvate</name>
        <dbReference type="ChEBI" id="CHEBI:58702"/>
    </ligand>
</feature>